<comment type="caution">
    <text evidence="1">The sequence shown here is derived from an EMBL/GenBank/DDBJ whole genome shotgun (WGS) entry which is preliminary data.</text>
</comment>
<name>A0ABS9SH96_9BACT</name>
<dbReference type="EMBL" id="JAKWBL010000001">
    <property type="protein sequence ID" value="MCH5597710.1"/>
    <property type="molecule type" value="Genomic_DNA"/>
</dbReference>
<keyword evidence="2" id="KW-1185">Reference proteome</keyword>
<dbReference type="Proteomes" id="UP001202248">
    <property type="component" value="Unassembled WGS sequence"/>
</dbReference>
<reference evidence="1 2" key="1">
    <citation type="submission" date="2022-02" db="EMBL/GenBank/DDBJ databases">
        <authorList>
            <person name="Min J."/>
        </authorList>
    </citation>
    <scope>NUCLEOTIDE SEQUENCE [LARGE SCALE GENOMIC DNA]</scope>
    <source>
        <strain evidence="1 2">GR10-1</strain>
    </source>
</reference>
<gene>
    <name evidence="1" type="ORF">MKP09_07210</name>
</gene>
<proteinExistence type="predicted"/>
<sequence length="51" mass="6087">MIQLDDGYYTITYNDRPFKPKHNTINDKSQTGEKINHPYILYLAWQKGNNQ</sequence>
<evidence type="ECO:0000313" key="1">
    <source>
        <dbReference type="EMBL" id="MCH5597710.1"/>
    </source>
</evidence>
<organism evidence="1 2">
    <name type="scientific">Niabella ginsengisoli</name>
    <dbReference type="NCBI Taxonomy" id="522298"/>
    <lineage>
        <taxon>Bacteria</taxon>
        <taxon>Pseudomonadati</taxon>
        <taxon>Bacteroidota</taxon>
        <taxon>Chitinophagia</taxon>
        <taxon>Chitinophagales</taxon>
        <taxon>Chitinophagaceae</taxon>
        <taxon>Niabella</taxon>
    </lineage>
</organism>
<protein>
    <submittedName>
        <fullName evidence="1">Uncharacterized protein</fullName>
    </submittedName>
</protein>
<accession>A0ABS9SH96</accession>
<dbReference type="RefSeq" id="WP_240827081.1">
    <property type="nucleotide sequence ID" value="NZ_JAKWBL010000001.1"/>
</dbReference>
<evidence type="ECO:0000313" key="2">
    <source>
        <dbReference type="Proteomes" id="UP001202248"/>
    </source>
</evidence>